<gene>
    <name evidence="1" type="primary">paaA</name>
    <name evidence="1" type="ORF">M3N55_02260</name>
</gene>
<dbReference type="InterPro" id="IPR011881">
    <property type="entry name" value="PaaA"/>
</dbReference>
<name>A0ABT0LY71_9RHOB</name>
<keyword evidence="2" id="KW-1185">Reference proteome</keyword>
<keyword evidence="1" id="KW-0560">Oxidoreductase</keyword>
<dbReference type="InterPro" id="IPR052703">
    <property type="entry name" value="Aromatic_CoA_ox/epox"/>
</dbReference>
<dbReference type="NCBIfam" id="TIGR02156">
    <property type="entry name" value="PA_CoA_Oxy1"/>
    <property type="match status" value="1"/>
</dbReference>
<dbReference type="PANTHER" id="PTHR30458">
    <property type="entry name" value="PHENYLACETIC ACID DEGRADATION PROTEIN PAA"/>
    <property type="match status" value="1"/>
</dbReference>
<evidence type="ECO:0000313" key="2">
    <source>
        <dbReference type="Proteomes" id="UP001202550"/>
    </source>
</evidence>
<dbReference type="GO" id="GO:0097266">
    <property type="term" value="F:phenylacetyl-CoA 1,2-epoxidase activity"/>
    <property type="evidence" value="ECO:0007669"/>
    <property type="project" value="UniProtKB-EC"/>
</dbReference>
<dbReference type="InterPro" id="IPR009078">
    <property type="entry name" value="Ferritin-like_SF"/>
</dbReference>
<dbReference type="RefSeq" id="WP_249055992.1">
    <property type="nucleotide sequence ID" value="NZ_JALZWP010000002.1"/>
</dbReference>
<dbReference type="InterPro" id="IPR012347">
    <property type="entry name" value="Ferritin-like"/>
</dbReference>
<dbReference type="Pfam" id="PF05138">
    <property type="entry name" value="PaaA_PaaC"/>
    <property type="match status" value="1"/>
</dbReference>
<protein>
    <submittedName>
        <fullName evidence="1">1,2-phenylacetyl-CoA epoxidase subunit A</fullName>
        <ecNumber evidence="1">1.14.13.149</ecNumber>
    </submittedName>
</protein>
<dbReference type="SUPFAM" id="SSF47240">
    <property type="entry name" value="Ferritin-like"/>
    <property type="match status" value="1"/>
</dbReference>
<dbReference type="EMBL" id="JALZWP010000002">
    <property type="protein sequence ID" value="MCL1627543.1"/>
    <property type="molecule type" value="Genomic_DNA"/>
</dbReference>
<comment type="caution">
    <text evidence="1">The sequence shown here is derived from an EMBL/GenBank/DDBJ whole genome shotgun (WGS) entry which is preliminary data.</text>
</comment>
<dbReference type="Proteomes" id="UP001202550">
    <property type="component" value="Unassembled WGS sequence"/>
</dbReference>
<proteinExistence type="predicted"/>
<organism evidence="1 2">
    <name type="scientific">Roseinatronobacter domitianus</name>
    <dbReference type="NCBI Taxonomy" id="2940293"/>
    <lineage>
        <taxon>Bacteria</taxon>
        <taxon>Pseudomonadati</taxon>
        <taxon>Pseudomonadota</taxon>
        <taxon>Alphaproteobacteria</taxon>
        <taxon>Rhodobacterales</taxon>
        <taxon>Paracoccaceae</taxon>
        <taxon>Roseinatronobacter</taxon>
    </lineage>
</organism>
<evidence type="ECO:0000313" key="1">
    <source>
        <dbReference type="EMBL" id="MCL1627543.1"/>
    </source>
</evidence>
<dbReference type="PANTHER" id="PTHR30458:SF2">
    <property type="entry name" value="1,2-PHENYLACETYL-COA EPOXIDASE, SUBUNIT A"/>
    <property type="match status" value="1"/>
</dbReference>
<sequence length="325" mass="36620">MYAQMVKSEATQDDPEALAAFQARIDAGEKIEPKEWMPEGYRKTLIRQIGQHAHSEIVGQLPEGNWITRAPTLERKAILLAKVQDEAGHGLYLYCAAETLGVSRDELTEALLAGKMKYSSIFNYPTLTWADIGAVGWLVDGAAIMNQVPLQRTSFGPYSRAMIRICKEESFHQRQGFDIMRKMANGTKAQRHMAQDALNRFWYPSLMMFGPSDKDSVHSAQSMAWKIKMNTNDELRQKFVDQTVPQAEYLGLTVPDPDLRWNAEKGGYDFSEPDWTEFFEVLKGNGPCNAERLAARQKAWDDGAWVRDGLMAHAAKQRSAPIAAE</sequence>
<dbReference type="EC" id="1.14.13.149" evidence="1"/>
<dbReference type="InterPro" id="IPR007814">
    <property type="entry name" value="PaaA_PaaC"/>
</dbReference>
<dbReference type="Gene3D" id="1.20.1260.10">
    <property type="match status" value="1"/>
</dbReference>
<reference evidence="1 2" key="1">
    <citation type="submission" date="2022-05" db="EMBL/GenBank/DDBJ databases">
        <title>Seasonal and diel survey of microbial diversity of the Tyrrhenian coast.</title>
        <authorList>
            <person name="Gattoni G."/>
            <person name="Corral P."/>
        </authorList>
    </citation>
    <scope>NUCLEOTIDE SEQUENCE [LARGE SCALE GENOMIC DNA]</scope>
    <source>
        <strain evidence="1 2">V10</strain>
    </source>
</reference>
<accession>A0ABT0LY71</accession>